<evidence type="ECO:0000313" key="4">
    <source>
        <dbReference type="Proteomes" id="UP001444661"/>
    </source>
</evidence>
<organism evidence="3 4">
    <name type="scientific">Apiospora rasikravindrae</name>
    <dbReference type="NCBI Taxonomy" id="990691"/>
    <lineage>
        <taxon>Eukaryota</taxon>
        <taxon>Fungi</taxon>
        <taxon>Dikarya</taxon>
        <taxon>Ascomycota</taxon>
        <taxon>Pezizomycotina</taxon>
        <taxon>Sordariomycetes</taxon>
        <taxon>Xylariomycetidae</taxon>
        <taxon>Amphisphaeriales</taxon>
        <taxon>Apiosporaceae</taxon>
        <taxon>Apiospora</taxon>
    </lineage>
</organism>
<evidence type="ECO:0000256" key="1">
    <source>
        <dbReference type="SAM" id="MobiDB-lite"/>
    </source>
</evidence>
<reference evidence="3 4" key="1">
    <citation type="submission" date="2023-01" db="EMBL/GenBank/DDBJ databases">
        <title>Analysis of 21 Apiospora genomes using comparative genomics revels a genus with tremendous synthesis potential of carbohydrate active enzymes and secondary metabolites.</title>
        <authorList>
            <person name="Sorensen T."/>
        </authorList>
    </citation>
    <scope>NUCLEOTIDE SEQUENCE [LARGE SCALE GENOMIC DNA]</scope>
    <source>
        <strain evidence="3 4">CBS 33761</strain>
    </source>
</reference>
<keyword evidence="2" id="KW-0472">Membrane</keyword>
<keyword evidence="4" id="KW-1185">Reference proteome</keyword>
<evidence type="ECO:0000313" key="3">
    <source>
        <dbReference type="EMBL" id="KAK8024384.1"/>
    </source>
</evidence>
<feature type="region of interest" description="Disordered" evidence="1">
    <location>
        <begin position="1"/>
        <end position="22"/>
    </location>
</feature>
<gene>
    <name evidence="3" type="ORF">PG993_012450</name>
</gene>
<keyword evidence="2" id="KW-1133">Transmembrane helix</keyword>
<evidence type="ECO:0000256" key="2">
    <source>
        <dbReference type="SAM" id="Phobius"/>
    </source>
</evidence>
<name>A0ABR1S2H0_9PEZI</name>
<dbReference type="EMBL" id="JAQQWK010000011">
    <property type="protein sequence ID" value="KAK8024384.1"/>
    <property type="molecule type" value="Genomic_DNA"/>
</dbReference>
<feature type="transmembrane region" description="Helical" evidence="2">
    <location>
        <begin position="32"/>
        <end position="56"/>
    </location>
</feature>
<proteinExistence type="predicted"/>
<keyword evidence="2" id="KW-0812">Transmembrane</keyword>
<sequence>MGESSLMGVPISSVGASGVPQNGRGLSAEAKIGLGVGVEVGIPLFVLMGLGCFLLWRLWGRQKGSQGQGQVQTVDSGK</sequence>
<accession>A0ABR1S2H0</accession>
<comment type="caution">
    <text evidence="3">The sequence shown here is derived from an EMBL/GenBank/DDBJ whole genome shotgun (WGS) entry which is preliminary data.</text>
</comment>
<dbReference type="Proteomes" id="UP001444661">
    <property type="component" value="Unassembled WGS sequence"/>
</dbReference>
<protein>
    <submittedName>
        <fullName evidence="3">Uncharacterized protein</fullName>
    </submittedName>
</protein>